<name>A0A0U2P479_9GAMM</name>
<sequence>MAELTIDLAVLPHGVRVYVAVLGVQKALKLLQEHQNRMFYIPAEPGPEHEFSKVFGTDLAMRIAQEHGCKSYQVPTAGKVLAQLRNRQIIEAYKAGAHVNQLVEQFGLTRQHITNLVRQAEPDAAAIEDWLGQRGDGHLQQELF</sequence>
<protein>
    <recommendedName>
        <fullName evidence="1">Mor transcription activator domain-containing protein</fullName>
    </recommendedName>
</protein>
<evidence type="ECO:0000259" key="1">
    <source>
        <dbReference type="Pfam" id="PF08765"/>
    </source>
</evidence>
<dbReference type="SUPFAM" id="SSF46689">
    <property type="entry name" value="Homeodomain-like"/>
    <property type="match status" value="1"/>
</dbReference>
<dbReference type="InterPro" id="IPR014875">
    <property type="entry name" value="Mor_transcription_activator"/>
</dbReference>
<accession>A0A0U2P479</accession>
<feature type="domain" description="Mor transcription activator" evidence="1">
    <location>
        <begin position="48"/>
        <end position="121"/>
    </location>
</feature>
<evidence type="ECO:0000313" key="2">
    <source>
        <dbReference type="EMBL" id="ALU41917.1"/>
    </source>
</evidence>
<reference evidence="2 3" key="1">
    <citation type="submission" date="2015-12" db="EMBL/GenBank/DDBJ databases">
        <title>Complete genome sequence of Pseudoalteromonas rubra SCSIO 6842, harboring a conjugative plasmid.</title>
        <authorList>
            <person name="Li B."/>
            <person name="Wang X."/>
        </authorList>
    </citation>
    <scope>NUCLEOTIDE SEQUENCE [LARGE SCALE GENOMIC DNA]</scope>
    <source>
        <strain evidence="2 3">SCSIO 6842</strain>
    </source>
</reference>
<dbReference type="RefSeq" id="WP_058795365.1">
    <property type="nucleotide sequence ID" value="NZ_CP013611.1"/>
</dbReference>
<evidence type="ECO:0000313" key="3">
    <source>
        <dbReference type="Proteomes" id="UP000069015"/>
    </source>
</evidence>
<dbReference type="KEGG" id="prr:AT705_02620"/>
<dbReference type="Pfam" id="PF08765">
    <property type="entry name" value="Mor"/>
    <property type="match status" value="1"/>
</dbReference>
<proteinExistence type="predicted"/>
<gene>
    <name evidence="2" type="ORF">AT705_02620</name>
</gene>
<dbReference type="AlphaFoldDB" id="A0A0U2P479"/>
<organism evidence="2 3">
    <name type="scientific">Pseudoalteromonas rubra</name>
    <dbReference type="NCBI Taxonomy" id="43658"/>
    <lineage>
        <taxon>Bacteria</taxon>
        <taxon>Pseudomonadati</taxon>
        <taxon>Pseudomonadota</taxon>
        <taxon>Gammaproteobacteria</taxon>
        <taxon>Alteromonadales</taxon>
        <taxon>Pseudoalteromonadaceae</taxon>
        <taxon>Pseudoalteromonas</taxon>
    </lineage>
</organism>
<dbReference type="Proteomes" id="UP000069015">
    <property type="component" value="Chromosome 1"/>
</dbReference>
<dbReference type="InterPro" id="IPR009057">
    <property type="entry name" value="Homeodomain-like_sf"/>
</dbReference>
<dbReference type="EMBL" id="CP013611">
    <property type="protein sequence ID" value="ALU41917.1"/>
    <property type="molecule type" value="Genomic_DNA"/>
</dbReference>
<dbReference type="Gene3D" id="1.10.10.60">
    <property type="entry name" value="Homeodomain-like"/>
    <property type="match status" value="1"/>
</dbReference>